<dbReference type="Pfam" id="PF22486">
    <property type="entry name" value="MATH_2"/>
    <property type="match status" value="1"/>
</dbReference>
<accession>A0A7J6GC08</accession>
<dbReference type="PANTHER" id="PTHR46162">
    <property type="entry name" value="TRAF-LIKE FAMILY PROTEIN"/>
    <property type="match status" value="1"/>
</dbReference>
<dbReference type="AlphaFoldDB" id="A0A7J6GC08"/>
<proteinExistence type="predicted"/>
<protein>
    <recommendedName>
        <fullName evidence="2">MATH domain-containing protein</fullName>
    </recommendedName>
</protein>
<evidence type="ECO:0000313" key="4">
    <source>
        <dbReference type="Proteomes" id="UP000525078"/>
    </source>
</evidence>
<dbReference type="PROSITE" id="PS50144">
    <property type="entry name" value="MATH"/>
    <property type="match status" value="1"/>
</dbReference>
<dbReference type="InterPro" id="IPR008974">
    <property type="entry name" value="TRAF-like"/>
</dbReference>
<dbReference type="CDD" id="cd00121">
    <property type="entry name" value="MATH"/>
    <property type="match status" value="1"/>
</dbReference>
<dbReference type="EMBL" id="JAATIP010000065">
    <property type="protein sequence ID" value="KAF4380327.1"/>
    <property type="molecule type" value="Genomic_DNA"/>
</dbReference>
<dbReference type="Proteomes" id="UP000525078">
    <property type="component" value="Unassembled WGS sequence"/>
</dbReference>
<dbReference type="Gene3D" id="2.60.210.10">
    <property type="entry name" value="Apoptosis, Tumor Necrosis Factor Receptor Associated Protein 2, Chain A"/>
    <property type="match status" value="1"/>
</dbReference>
<dbReference type="SUPFAM" id="SSF49599">
    <property type="entry name" value="TRAF domain-like"/>
    <property type="match status" value="1"/>
</dbReference>
<feature type="region of interest" description="Disordered" evidence="1">
    <location>
        <begin position="17"/>
        <end position="45"/>
    </location>
</feature>
<feature type="domain" description="MATH" evidence="2">
    <location>
        <begin position="56"/>
        <end position="189"/>
    </location>
</feature>
<sequence>MGMKALPRRHQNFAVSPYLRSGKAPANSQPGVNTEAAGANHGQSTDPIFMGISSPDISHSKTKNKGIMLYDSQQADDSVFEAGGYKWQLSFCPNKDKNLLSLYLTIIWCNDDDDESDDIAPSIGWEVNVNFTLFVYNQTKDNYLAFQVVRRFHEMKKEWGFEQIISLETFKDVHNGYVVNDSCVFGAEVFTINQTAPISATLLVQRRFIDNPIFR</sequence>
<name>A0A7J6GC08_CANSA</name>
<evidence type="ECO:0000313" key="3">
    <source>
        <dbReference type="EMBL" id="KAF4380327.1"/>
    </source>
</evidence>
<gene>
    <name evidence="3" type="ORF">F8388_024620</name>
</gene>
<evidence type="ECO:0000256" key="1">
    <source>
        <dbReference type="SAM" id="MobiDB-lite"/>
    </source>
</evidence>
<reference evidence="3 4" key="1">
    <citation type="journal article" date="2020" name="bioRxiv">
        <title>Sequence and annotation of 42 cannabis genomes reveals extensive copy number variation in cannabinoid synthesis and pathogen resistance genes.</title>
        <authorList>
            <person name="Mckernan K.J."/>
            <person name="Helbert Y."/>
            <person name="Kane L.T."/>
            <person name="Ebling H."/>
            <person name="Zhang L."/>
            <person name="Liu B."/>
            <person name="Eaton Z."/>
            <person name="Mclaughlin S."/>
            <person name="Kingan S."/>
            <person name="Baybayan P."/>
            <person name="Concepcion G."/>
            <person name="Jordan M."/>
            <person name="Riva A."/>
            <person name="Barbazuk W."/>
            <person name="Harkins T."/>
        </authorList>
    </citation>
    <scope>NUCLEOTIDE SEQUENCE [LARGE SCALE GENOMIC DNA]</scope>
    <source>
        <strain evidence="4">cv. Jamaican Lion 4</strain>
        <tissue evidence="3">Leaf</tissue>
    </source>
</reference>
<comment type="caution">
    <text evidence="3">The sequence shown here is derived from an EMBL/GenBank/DDBJ whole genome shotgun (WGS) entry which is preliminary data.</text>
</comment>
<dbReference type="InterPro" id="IPR002083">
    <property type="entry name" value="MATH/TRAF_dom"/>
</dbReference>
<evidence type="ECO:0000259" key="2">
    <source>
        <dbReference type="PROSITE" id="PS50144"/>
    </source>
</evidence>
<organism evidence="3 4">
    <name type="scientific">Cannabis sativa</name>
    <name type="common">Hemp</name>
    <name type="synonym">Marijuana</name>
    <dbReference type="NCBI Taxonomy" id="3483"/>
    <lineage>
        <taxon>Eukaryota</taxon>
        <taxon>Viridiplantae</taxon>
        <taxon>Streptophyta</taxon>
        <taxon>Embryophyta</taxon>
        <taxon>Tracheophyta</taxon>
        <taxon>Spermatophyta</taxon>
        <taxon>Magnoliopsida</taxon>
        <taxon>eudicotyledons</taxon>
        <taxon>Gunneridae</taxon>
        <taxon>Pentapetalae</taxon>
        <taxon>rosids</taxon>
        <taxon>fabids</taxon>
        <taxon>Rosales</taxon>
        <taxon>Cannabaceae</taxon>
        <taxon>Cannabis</taxon>
    </lineage>
</organism>
<dbReference type="PANTHER" id="PTHR46162:SF40">
    <property type="entry name" value="TRAF-LIKE FAMILY PROTEIN"/>
    <property type="match status" value="1"/>
</dbReference>